<reference evidence="1 2" key="1">
    <citation type="submission" date="2016-10" db="EMBL/GenBank/DDBJ databases">
        <authorList>
            <person name="de Groot N.N."/>
        </authorList>
    </citation>
    <scope>NUCLEOTIDE SEQUENCE [LARGE SCALE GENOMIC DNA]</scope>
    <source>
        <strain evidence="1 2">DSM 20117</strain>
    </source>
</reference>
<protein>
    <submittedName>
        <fullName evidence="1">Uncharacterized protein</fullName>
    </submittedName>
</protein>
<gene>
    <name evidence="1" type="ORF">SAMN04489742_1367</name>
</gene>
<evidence type="ECO:0000313" key="2">
    <source>
        <dbReference type="Proteomes" id="UP000181917"/>
    </source>
</evidence>
<dbReference type="AlphaFoldDB" id="A0A1H1BE63"/>
<dbReference type="Proteomes" id="UP000181917">
    <property type="component" value="Unassembled WGS sequence"/>
</dbReference>
<evidence type="ECO:0000313" key="1">
    <source>
        <dbReference type="EMBL" id="SDQ50249.1"/>
    </source>
</evidence>
<name>A0A1H1BE63_9MICC</name>
<organism evidence="1 2">
    <name type="scientific">Crystallibacter crystallopoietes</name>
    <dbReference type="NCBI Taxonomy" id="37928"/>
    <lineage>
        <taxon>Bacteria</taxon>
        <taxon>Bacillati</taxon>
        <taxon>Actinomycetota</taxon>
        <taxon>Actinomycetes</taxon>
        <taxon>Micrococcales</taxon>
        <taxon>Micrococcaceae</taxon>
        <taxon>Crystallibacter</taxon>
    </lineage>
</organism>
<accession>A0A1H1BE63</accession>
<sequence>MVISDLWSAIGAKTGITSTQLAHGLTDLSKVMLMQA</sequence>
<keyword evidence="2" id="KW-1185">Reference proteome</keyword>
<dbReference type="EMBL" id="FNKH01000002">
    <property type="protein sequence ID" value="SDQ50249.1"/>
    <property type="molecule type" value="Genomic_DNA"/>
</dbReference>
<proteinExistence type="predicted"/>